<sequence>MKGKPGIATDNQGFISNAGVVITDEGIVVVDALGTPSLAHKLLGEIRKISDKPIVKVIVAHYHADHILGLQVYKDLGAEVVAPTGSEKYLNSDVSTNRLEERRVSLFPWVDEDTRLVFPDRYIDKGESFQLGGVTIQLTMVGDAHSDADLMVYVENDRVLYSGDVIFEGRIPYVGSANTKHWLKVLQEMERKELAALVPGHGR</sequence>
<dbReference type="GO" id="GO:0016787">
    <property type="term" value="F:hydrolase activity"/>
    <property type="evidence" value="ECO:0007669"/>
    <property type="project" value="UniProtKB-KW"/>
</dbReference>
<dbReference type="Proteomes" id="UP000509658">
    <property type="component" value="Chromosome"/>
</dbReference>
<dbReference type="AlphaFoldDB" id="A0A6N0HYA5"/>
<dbReference type="CDD" id="cd16282">
    <property type="entry name" value="metallo-hydrolase-like_MBL-fold"/>
    <property type="match status" value="1"/>
</dbReference>
<name>A0A6N0HYA5_9GAMM</name>
<keyword evidence="3" id="KW-1185">Reference proteome</keyword>
<gene>
    <name evidence="2" type="ORF">HUE57_13530</name>
</gene>
<dbReference type="SUPFAM" id="SSF56281">
    <property type="entry name" value="Metallo-hydrolase/oxidoreductase"/>
    <property type="match status" value="1"/>
</dbReference>
<evidence type="ECO:0000313" key="3">
    <source>
        <dbReference type="Proteomes" id="UP000509658"/>
    </source>
</evidence>
<organism evidence="2 3">
    <name type="scientific">Candidatus Reidiella endopervernicosa</name>
    <dbReference type="NCBI Taxonomy" id="2738883"/>
    <lineage>
        <taxon>Bacteria</taxon>
        <taxon>Pseudomonadati</taxon>
        <taxon>Pseudomonadota</taxon>
        <taxon>Gammaproteobacteria</taxon>
        <taxon>Candidatus Reidiella</taxon>
    </lineage>
</organism>
<protein>
    <submittedName>
        <fullName evidence="2">MBL fold metallo-hydrolase</fullName>
    </submittedName>
</protein>
<proteinExistence type="predicted"/>
<dbReference type="InterPro" id="IPR001279">
    <property type="entry name" value="Metallo-B-lactamas"/>
</dbReference>
<dbReference type="PANTHER" id="PTHR42951">
    <property type="entry name" value="METALLO-BETA-LACTAMASE DOMAIN-CONTAINING"/>
    <property type="match status" value="1"/>
</dbReference>
<evidence type="ECO:0000259" key="1">
    <source>
        <dbReference type="SMART" id="SM00849"/>
    </source>
</evidence>
<feature type="domain" description="Metallo-beta-lactamase" evidence="1">
    <location>
        <begin position="15"/>
        <end position="201"/>
    </location>
</feature>
<dbReference type="EMBL" id="CP054491">
    <property type="protein sequence ID" value="QKQ27196.1"/>
    <property type="molecule type" value="Genomic_DNA"/>
</dbReference>
<dbReference type="Gene3D" id="3.60.15.10">
    <property type="entry name" value="Ribonuclease Z/Hydroxyacylglutathione hydrolase-like"/>
    <property type="match status" value="1"/>
</dbReference>
<dbReference type="SMART" id="SM00849">
    <property type="entry name" value="Lactamase_B"/>
    <property type="match status" value="1"/>
</dbReference>
<reference evidence="2 3" key="1">
    <citation type="submission" date="2020-05" db="EMBL/GenBank/DDBJ databases">
        <title>Horizontal transmission and recombination maintain forever young bacterial symbiont genomes.</title>
        <authorList>
            <person name="Russell S.L."/>
            <person name="Pepper-Tunick E."/>
            <person name="Svedberg J."/>
            <person name="Byrne A."/>
            <person name="Ruelas Castillo J."/>
            <person name="Vollmers C."/>
            <person name="Beinart R.A."/>
            <person name="Corbett-Detig R."/>
        </authorList>
    </citation>
    <scope>NUCLEOTIDE SEQUENCE [LARGE SCALE GENOMIC DNA]</scope>
    <source>
        <strain evidence="2">Santa_Monica_outfall</strain>
    </source>
</reference>
<dbReference type="RefSeq" id="WP_174673366.1">
    <property type="nucleotide sequence ID" value="NZ_CP054491.1"/>
</dbReference>
<dbReference type="PANTHER" id="PTHR42951:SF20">
    <property type="entry name" value="BETA LACTAMASE"/>
    <property type="match status" value="1"/>
</dbReference>
<dbReference type="InterPro" id="IPR036866">
    <property type="entry name" value="RibonucZ/Hydroxyglut_hydro"/>
</dbReference>
<keyword evidence="2" id="KW-0378">Hydrolase</keyword>
<dbReference type="KEGG" id="rev:HUE57_13530"/>
<dbReference type="InterPro" id="IPR050855">
    <property type="entry name" value="NDM-1-like"/>
</dbReference>
<evidence type="ECO:0000313" key="2">
    <source>
        <dbReference type="EMBL" id="QKQ27196.1"/>
    </source>
</evidence>
<accession>A0A6N0HYA5</accession>
<dbReference type="Pfam" id="PF00753">
    <property type="entry name" value="Lactamase_B"/>
    <property type="match status" value="1"/>
</dbReference>